<keyword evidence="3" id="KW-1185">Reference proteome</keyword>
<sequence>MLERSKDPSCLKCRTDEEMLPEKALCYKFSPISAGIWPSESLHEKSMEVKTVKILAKPGVIARWTSNLAVKLVRSKNKNTHGGYILQLTWKARFCGESSKPLARSPILIRSFEERRPRRVSSKEEDTHWRAPSNYR</sequence>
<organism evidence="2 3">
    <name type="scientific">Cucurbita argyrosperma subsp. sororia</name>
    <dbReference type="NCBI Taxonomy" id="37648"/>
    <lineage>
        <taxon>Eukaryota</taxon>
        <taxon>Viridiplantae</taxon>
        <taxon>Streptophyta</taxon>
        <taxon>Embryophyta</taxon>
        <taxon>Tracheophyta</taxon>
        <taxon>Spermatophyta</taxon>
        <taxon>Magnoliopsida</taxon>
        <taxon>eudicotyledons</taxon>
        <taxon>Gunneridae</taxon>
        <taxon>Pentapetalae</taxon>
        <taxon>rosids</taxon>
        <taxon>fabids</taxon>
        <taxon>Cucurbitales</taxon>
        <taxon>Cucurbitaceae</taxon>
        <taxon>Cucurbiteae</taxon>
        <taxon>Cucurbita</taxon>
    </lineage>
</organism>
<reference evidence="2 3" key="1">
    <citation type="journal article" date="2021" name="Hortic Res">
        <title>The domestication of Cucurbita argyrosperma as revealed by the genome of its wild relative.</title>
        <authorList>
            <person name="Barrera-Redondo J."/>
            <person name="Sanchez-de la Vega G."/>
            <person name="Aguirre-Liguori J.A."/>
            <person name="Castellanos-Morales G."/>
            <person name="Gutierrez-Guerrero Y.T."/>
            <person name="Aguirre-Dugua X."/>
            <person name="Aguirre-Planter E."/>
            <person name="Tenaillon M.I."/>
            <person name="Lira-Saade R."/>
            <person name="Eguiarte L.E."/>
        </authorList>
    </citation>
    <scope>NUCLEOTIDE SEQUENCE [LARGE SCALE GENOMIC DNA]</scope>
    <source>
        <strain evidence="2">JBR-2021</strain>
    </source>
</reference>
<evidence type="ECO:0000313" key="2">
    <source>
        <dbReference type="EMBL" id="KAG6571338.1"/>
    </source>
</evidence>
<evidence type="ECO:0000256" key="1">
    <source>
        <dbReference type="SAM" id="MobiDB-lite"/>
    </source>
</evidence>
<dbReference type="Proteomes" id="UP000685013">
    <property type="component" value="Chromosome 20"/>
</dbReference>
<comment type="caution">
    <text evidence="2">The sequence shown here is derived from an EMBL/GenBank/DDBJ whole genome shotgun (WGS) entry which is preliminary data.</text>
</comment>
<evidence type="ECO:0000313" key="3">
    <source>
        <dbReference type="Proteomes" id="UP000685013"/>
    </source>
</evidence>
<accession>A0AAV6LW35</accession>
<feature type="region of interest" description="Disordered" evidence="1">
    <location>
        <begin position="115"/>
        <end position="136"/>
    </location>
</feature>
<proteinExistence type="predicted"/>
<protein>
    <submittedName>
        <fullName evidence="2">Uncharacterized protein</fullName>
    </submittedName>
</protein>
<feature type="non-terminal residue" evidence="2">
    <location>
        <position position="1"/>
    </location>
</feature>
<dbReference type="EMBL" id="JAGKQH010000020">
    <property type="protein sequence ID" value="KAG6571338.1"/>
    <property type="molecule type" value="Genomic_DNA"/>
</dbReference>
<name>A0AAV6LW35_9ROSI</name>
<gene>
    <name evidence="2" type="ORF">SDJN03_30253</name>
</gene>
<dbReference type="AlphaFoldDB" id="A0AAV6LW35"/>
<feature type="compositionally biased region" description="Basic and acidic residues" evidence="1">
    <location>
        <begin position="115"/>
        <end position="129"/>
    </location>
</feature>